<reference evidence="1" key="1">
    <citation type="journal article" date="2023" name="Insect Mol. Biol.">
        <title>Genome sequencing provides insights into the evolution of gene families encoding plant cell wall-degrading enzymes in longhorned beetles.</title>
        <authorList>
            <person name="Shin N.R."/>
            <person name="Okamura Y."/>
            <person name="Kirsch R."/>
            <person name="Pauchet Y."/>
        </authorList>
    </citation>
    <scope>NUCLEOTIDE SEQUENCE</scope>
    <source>
        <strain evidence="1">AMC_N1</strain>
    </source>
</reference>
<dbReference type="CDD" id="cd01824">
    <property type="entry name" value="Phospholipase_B_like"/>
    <property type="match status" value="1"/>
</dbReference>
<dbReference type="PANTHER" id="PTHR21325">
    <property type="entry name" value="PHOSPHOLIPASE B, PLB1"/>
    <property type="match status" value="1"/>
</dbReference>
<dbReference type="GO" id="GO:0004620">
    <property type="term" value="F:phospholipase activity"/>
    <property type="evidence" value="ECO:0007669"/>
    <property type="project" value="InterPro"/>
</dbReference>
<evidence type="ECO:0008006" key="3">
    <source>
        <dbReference type="Google" id="ProtNLM"/>
    </source>
</evidence>
<dbReference type="InterPro" id="IPR038885">
    <property type="entry name" value="PLB1"/>
</dbReference>
<proteinExistence type="predicted"/>
<dbReference type="PANTHER" id="PTHR21325:SF31">
    <property type="entry name" value="GH22081P-RELATED"/>
    <property type="match status" value="1"/>
</dbReference>
<dbReference type="AlphaFoldDB" id="A0AAV8ZDR1"/>
<name>A0AAV8ZDR1_9CUCU</name>
<gene>
    <name evidence="1" type="ORF">NQ318_018050</name>
</gene>
<dbReference type="Proteomes" id="UP001162162">
    <property type="component" value="Unassembled WGS sequence"/>
</dbReference>
<dbReference type="Pfam" id="PF00657">
    <property type="entry name" value="Lipase_GDSL"/>
    <property type="match status" value="1"/>
</dbReference>
<evidence type="ECO:0000313" key="1">
    <source>
        <dbReference type="EMBL" id="KAJ8962096.1"/>
    </source>
</evidence>
<keyword evidence="2" id="KW-1185">Reference proteome</keyword>
<dbReference type="InterPro" id="IPR001087">
    <property type="entry name" value="GDSL"/>
</dbReference>
<protein>
    <recommendedName>
        <fullName evidence="3">Phospholipase B1, membrane-associated</fullName>
    </recommendedName>
</protein>
<dbReference type="InterPro" id="IPR035547">
    <property type="entry name" value="Phospholipase_B"/>
</dbReference>
<dbReference type="EMBL" id="JAPWTK010000003">
    <property type="protein sequence ID" value="KAJ8962096.1"/>
    <property type="molecule type" value="Genomic_DNA"/>
</dbReference>
<dbReference type="GO" id="GO:0006644">
    <property type="term" value="P:phospholipid metabolic process"/>
    <property type="evidence" value="ECO:0007669"/>
    <property type="project" value="TreeGrafter"/>
</dbReference>
<sequence>MVPLPISWAATITPHVQYFVTLLIDILEPPLILPALNNPTNIDEGNIGNFVIEYPKPRISNVRSQMIYPKSVPFPCQNSTFFGIGRSTERPTSVHRLRPGDIDVIGAMGDSLIAGNGAMEEWAIGTMIEYRGVSWCAGNLNFMGSGIVFLSGQGTWREYLTLPNILKEFNPNLIGYSTGTGEFLSSNSQLNVAFPVAADADALRQAKILVKKIQSNRNIDINRDWKMITVFFGANDICSAQCYNKQAASATSHIRKLMHALDYLERNLPRTFVNLIPVLVGMDYTRPLQYQHSVPARTRAALRSTTMSDVSVSVRVRRTMMCRFLHRLFCECFHRGGNEMDVITTLTKEYQQAEEELILSGRYDQREDFTVVIQPFMKLFNAPDDPDHRFDEVIDISYITHDCFHFSQKGHALGM</sequence>
<evidence type="ECO:0000313" key="2">
    <source>
        <dbReference type="Proteomes" id="UP001162162"/>
    </source>
</evidence>
<comment type="caution">
    <text evidence="1">The sequence shown here is derived from an EMBL/GenBank/DDBJ whole genome shotgun (WGS) entry which is preliminary data.</text>
</comment>
<organism evidence="1 2">
    <name type="scientific">Aromia moschata</name>
    <dbReference type="NCBI Taxonomy" id="1265417"/>
    <lineage>
        <taxon>Eukaryota</taxon>
        <taxon>Metazoa</taxon>
        <taxon>Ecdysozoa</taxon>
        <taxon>Arthropoda</taxon>
        <taxon>Hexapoda</taxon>
        <taxon>Insecta</taxon>
        <taxon>Pterygota</taxon>
        <taxon>Neoptera</taxon>
        <taxon>Endopterygota</taxon>
        <taxon>Coleoptera</taxon>
        <taxon>Polyphaga</taxon>
        <taxon>Cucujiformia</taxon>
        <taxon>Chrysomeloidea</taxon>
        <taxon>Cerambycidae</taxon>
        <taxon>Cerambycinae</taxon>
        <taxon>Callichromatini</taxon>
        <taxon>Aromia</taxon>
    </lineage>
</organism>
<accession>A0AAV8ZDR1</accession>